<dbReference type="EMBL" id="CAMAPF010000543">
    <property type="protein sequence ID" value="CAH9117850.1"/>
    <property type="molecule type" value="Genomic_DNA"/>
</dbReference>
<proteinExistence type="predicted"/>
<name>A0AAV0E8X4_9ASTE</name>
<dbReference type="InterPro" id="IPR018247">
    <property type="entry name" value="EF_Hand_1_Ca_BS"/>
</dbReference>
<dbReference type="GO" id="GO:0005509">
    <property type="term" value="F:calcium ion binding"/>
    <property type="evidence" value="ECO:0007669"/>
    <property type="project" value="InterPro"/>
</dbReference>
<dbReference type="PROSITE" id="PS00018">
    <property type="entry name" value="EF_HAND_1"/>
    <property type="match status" value="3"/>
</dbReference>
<evidence type="ECO:0000313" key="6">
    <source>
        <dbReference type="Proteomes" id="UP001152523"/>
    </source>
</evidence>
<dbReference type="AlphaFoldDB" id="A0AAV0E8X4"/>
<dbReference type="SUPFAM" id="SSF47473">
    <property type="entry name" value="EF-hand"/>
    <property type="match status" value="1"/>
</dbReference>
<dbReference type="InterPro" id="IPR001005">
    <property type="entry name" value="SANT/Myb"/>
</dbReference>
<dbReference type="InterPro" id="IPR002048">
    <property type="entry name" value="EF_hand_dom"/>
</dbReference>
<protein>
    <submittedName>
        <fullName evidence="5">Uncharacterized protein</fullName>
    </submittedName>
</protein>
<dbReference type="PROSITE" id="PS50222">
    <property type="entry name" value="EF_HAND_2"/>
    <property type="match status" value="4"/>
</dbReference>
<gene>
    <name evidence="5" type="ORF">CEPIT_LOCUS22027</name>
</gene>
<dbReference type="InterPro" id="IPR011992">
    <property type="entry name" value="EF-hand-dom_pair"/>
</dbReference>
<organism evidence="5 6">
    <name type="scientific">Cuscuta epithymum</name>
    <dbReference type="NCBI Taxonomy" id="186058"/>
    <lineage>
        <taxon>Eukaryota</taxon>
        <taxon>Viridiplantae</taxon>
        <taxon>Streptophyta</taxon>
        <taxon>Embryophyta</taxon>
        <taxon>Tracheophyta</taxon>
        <taxon>Spermatophyta</taxon>
        <taxon>Magnoliopsida</taxon>
        <taxon>eudicotyledons</taxon>
        <taxon>Gunneridae</taxon>
        <taxon>Pentapetalae</taxon>
        <taxon>asterids</taxon>
        <taxon>lamiids</taxon>
        <taxon>Solanales</taxon>
        <taxon>Convolvulaceae</taxon>
        <taxon>Cuscuteae</taxon>
        <taxon>Cuscuta</taxon>
        <taxon>Cuscuta subgen. Cuscuta</taxon>
    </lineage>
</organism>
<keyword evidence="6" id="KW-1185">Reference proteome</keyword>
<feature type="domain" description="EF-hand" evidence="4">
    <location>
        <begin position="127"/>
        <end position="162"/>
    </location>
</feature>
<feature type="domain" description="Myb-like" evidence="3">
    <location>
        <begin position="10"/>
        <end position="52"/>
    </location>
</feature>
<keyword evidence="1" id="KW-0677">Repeat</keyword>
<feature type="domain" description="EF-hand" evidence="4">
    <location>
        <begin position="236"/>
        <end position="268"/>
    </location>
</feature>
<feature type="domain" description="EF-hand" evidence="4">
    <location>
        <begin position="200"/>
        <end position="235"/>
    </location>
</feature>
<dbReference type="Pfam" id="PF00249">
    <property type="entry name" value="Myb_DNA-binding"/>
    <property type="match status" value="1"/>
</dbReference>
<evidence type="ECO:0000259" key="3">
    <source>
        <dbReference type="PROSITE" id="PS50090"/>
    </source>
</evidence>
<dbReference type="InterPro" id="IPR050145">
    <property type="entry name" value="Centrin_CML-like"/>
</dbReference>
<keyword evidence="2" id="KW-0106">Calcium</keyword>
<dbReference type="CDD" id="cd00051">
    <property type="entry name" value="EFh"/>
    <property type="match status" value="1"/>
</dbReference>
<reference evidence="5" key="1">
    <citation type="submission" date="2022-07" db="EMBL/GenBank/DDBJ databases">
        <authorList>
            <person name="Macas J."/>
            <person name="Novak P."/>
            <person name="Neumann P."/>
        </authorList>
    </citation>
    <scope>NUCLEOTIDE SEQUENCE</scope>
</reference>
<dbReference type="FunFam" id="1.10.238.10:FF:000050">
    <property type="entry name" value="Calcium-dependent protein kinase 7"/>
    <property type="match status" value="1"/>
</dbReference>
<evidence type="ECO:0000256" key="1">
    <source>
        <dbReference type="ARBA" id="ARBA00022737"/>
    </source>
</evidence>
<dbReference type="Pfam" id="PF13499">
    <property type="entry name" value="EF-hand_7"/>
    <property type="match status" value="2"/>
</dbReference>
<feature type="domain" description="EF-hand" evidence="4">
    <location>
        <begin position="164"/>
        <end position="199"/>
    </location>
</feature>
<dbReference type="SMART" id="SM00054">
    <property type="entry name" value="EFh"/>
    <property type="match status" value="4"/>
</dbReference>
<dbReference type="Gene3D" id="1.10.238.10">
    <property type="entry name" value="EF-hand"/>
    <property type="match status" value="1"/>
</dbReference>
<evidence type="ECO:0000256" key="2">
    <source>
        <dbReference type="ARBA" id="ARBA00022837"/>
    </source>
</evidence>
<dbReference type="Gene3D" id="1.10.10.60">
    <property type="entry name" value="Homeodomain-like"/>
    <property type="match status" value="1"/>
</dbReference>
<accession>A0AAV0E8X4</accession>
<comment type="caution">
    <text evidence="5">The sequence shown here is derived from an EMBL/GenBank/DDBJ whole genome shotgun (WGS) entry which is preliminary data.</text>
</comment>
<sequence>MKRVQCPEVKWTKEKQEQLFRLVDAHGGDWKTIGATLGTSPSLCRSLHSLLLADKQAKRNESLDPQCYSAWKRQAYFKKKLHLTPKKSCTALPAIASSVRSRLKQFAGMNRFKKMALRVIGEHLSAEREELIRIMFTLLDTDHDGKITCTEFSAGLRKVKDSLLDKPEVFMLMEVADIDRKGYVDYGDFVAVAIHLQKMEIDEHFQIAFSYFDKNGSGYIELDDLRERLAAKSGEPDAGILNLILSEVDTDKDGRINYEEFVAMMKKY</sequence>
<dbReference type="PROSITE" id="PS50090">
    <property type="entry name" value="MYB_LIKE"/>
    <property type="match status" value="1"/>
</dbReference>
<dbReference type="PANTHER" id="PTHR23050">
    <property type="entry name" value="CALCIUM BINDING PROTEIN"/>
    <property type="match status" value="1"/>
</dbReference>
<evidence type="ECO:0000259" key="4">
    <source>
        <dbReference type="PROSITE" id="PS50222"/>
    </source>
</evidence>
<dbReference type="Proteomes" id="UP001152523">
    <property type="component" value="Unassembled WGS sequence"/>
</dbReference>
<evidence type="ECO:0000313" key="5">
    <source>
        <dbReference type="EMBL" id="CAH9117850.1"/>
    </source>
</evidence>